<name>M1P184_DESSD</name>
<protein>
    <recommendedName>
        <fullName evidence="3">histidine kinase</fullName>
        <ecNumber evidence="3">2.7.13.3</ecNumber>
    </recommendedName>
</protein>
<dbReference type="SUPFAM" id="SSF49344">
    <property type="entry name" value="CBD9-like"/>
    <property type="match status" value="1"/>
</dbReference>
<keyword evidence="11" id="KW-1133">Transmembrane helix</keyword>
<keyword evidence="11" id="KW-0812">Transmembrane</keyword>
<keyword evidence="15" id="KW-1185">Reference proteome</keyword>
<keyword evidence="11" id="KW-0472">Membrane</keyword>
<dbReference type="InterPro" id="IPR005467">
    <property type="entry name" value="His_kinase_dom"/>
</dbReference>
<dbReference type="PROSITE" id="PS50885">
    <property type="entry name" value="HAMP"/>
    <property type="match status" value="1"/>
</dbReference>
<dbReference type="KEGG" id="dsf:UWK_00710"/>
<evidence type="ECO:0000256" key="5">
    <source>
        <dbReference type="ARBA" id="ARBA00022553"/>
    </source>
</evidence>
<feature type="domain" description="Histidine kinase" evidence="12">
    <location>
        <begin position="497"/>
        <end position="715"/>
    </location>
</feature>
<dbReference type="PROSITE" id="PS50109">
    <property type="entry name" value="HIS_KIN"/>
    <property type="match status" value="1"/>
</dbReference>
<dbReference type="GO" id="GO:0005524">
    <property type="term" value="F:ATP binding"/>
    <property type="evidence" value="ECO:0007669"/>
    <property type="project" value="UniProtKB-KW"/>
</dbReference>
<evidence type="ECO:0000256" key="3">
    <source>
        <dbReference type="ARBA" id="ARBA00012438"/>
    </source>
</evidence>
<keyword evidence="9" id="KW-0067">ATP-binding</keyword>
<dbReference type="Pfam" id="PF02518">
    <property type="entry name" value="HATPase_c"/>
    <property type="match status" value="1"/>
</dbReference>
<dbReference type="CDD" id="cd00075">
    <property type="entry name" value="HATPase"/>
    <property type="match status" value="1"/>
</dbReference>
<dbReference type="OrthoDB" id="9806130at2"/>
<dbReference type="InterPro" id="IPR050980">
    <property type="entry name" value="2C_sensor_his_kinase"/>
</dbReference>
<dbReference type="PANTHER" id="PTHR44936">
    <property type="entry name" value="SENSOR PROTEIN CREC"/>
    <property type="match status" value="1"/>
</dbReference>
<evidence type="ECO:0000256" key="10">
    <source>
        <dbReference type="ARBA" id="ARBA00023012"/>
    </source>
</evidence>
<dbReference type="EC" id="2.7.13.3" evidence="3"/>
<evidence type="ECO:0000256" key="7">
    <source>
        <dbReference type="ARBA" id="ARBA00022741"/>
    </source>
</evidence>
<accession>M1P184</accession>
<dbReference type="PANTHER" id="PTHR44936:SF9">
    <property type="entry name" value="SENSOR PROTEIN CREC"/>
    <property type="match status" value="1"/>
</dbReference>
<evidence type="ECO:0000256" key="9">
    <source>
        <dbReference type="ARBA" id="ARBA00022840"/>
    </source>
</evidence>
<evidence type="ECO:0000256" key="2">
    <source>
        <dbReference type="ARBA" id="ARBA00004651"/>
    </source>
</evidence>
<evidence type="ECO:0000313" key="14">
    <source>
        <dbReference type="EMBL" id="AGF77288.1"/>
    </source>
</evidence>
<dbReference type="InterPro" id="IPR003660">
    <property type="entry name" value="HAMP_dom"/>
</dbReference>
<comment type="subcellular location">
    <subcellularLocation>
        <location evidence="2">Cell membrane</location>
        <topology evidence="2">Multi-pass membrane protein</topology>
    </subcellularLocation>
</comment>
<dbReference type="RefSeq" id="WP_015402984.1">
    <property type="nucleotide sequence ID" value="NC_020304.1"/>
</dbReference>
<dbReference type="Gene3D" id="2.60.40.1190">
    <property type="match status" value="1"/>
</dbReference>
<evidence type="ECO:0000256" key="1">
    <source>
        <dbReference type="ARBA" id="ARBA00000085"/>
    </source>
</evidence>
<dbReference type="Gene3D" id="1.10.287.130">
    <property type="match status" value="1"/>
</dbReference>
<dbReference type="CDD" id="cd00082">
    <property type="entry name" value="HisKA"/>
    <property type="match status" value="1"/>
</dbReference>
<evidence type="ECO:0000313" key="15">
    <source>
        <dbReference type="Proteomes" id="UP000011721"/>
    </source>
</evidence>
<dbReference type="InterPro" id="IPR036097">
    <property type="entry name" value="HisK_dim/P_sf"/>
</dbReference>
<dbReference type="eggNOG" id="COG2205">
    <property type="taxonomic scope" value="Bacteria"/>
</dbReference>
<keyword evidence="7" id="KW-0547">Nucleotide-binding</keyword>
<dbReference type="Gene3D" id="3.30.565.10">
    <property type="entry name" value="Histidine kinase-like ATPase, C-terminal domain"/>
    <property type="match status" value="1"/>
</dbReference>
<dbReference type="Gene3D" id="6.10.340.10">
    <property type="match status" value="1"/>
</dbReference>
<evidence type="ECO:0000259" key="13">
    <source>
        <dbReference type="PROSITE" id="PS50885"/>
    </source>
</evidence>
<keyword evidence="4" id="KW-1003">Cell membrane</keyword>
<dbReference type="InterPro" id="IPR036890">
    <property type="entry name" value="HATPase_C_sf"/>
</dbReference>
<dbReference type="SUPFAM" id="SSF55874">
    <property type="entry name" value="ATPase domain of HSP90 chaperone/DNA topoisomerase II/histidine kinase"/>
    <property type="match status" value="1"/>
</dbReference>
<comment type="catalytic activity">
    <reaction evidence="1">
        <text>ATP + protein L-histidine = ADP + protein N-phospho-L-histidine.</text>
        <dbReference type="EC" id="2.7.13.3"/>
    </reaction>
</comment>
<dbReference type="Proteomes" id="UP000011721">
    <property type="component" value="Chromosome"/>
</dbReference>
<dbReference type="Pfam" id="PF00512">
    <property type="entry name" value="HisKA"/>
    <property type="match status" value="1"/>
</dbReference>
<dbReference type="AlphaFoldDB" id="M1P184"/>
<dbReference type="InterPro" id="IPR003661">
    <property type="entry name" value="HisK_dim/P_dom"/>
</dbReference>
<keyword evidence="6" id="KW-0808">Transferase</keyword>
<dbReference type="SUPFAM" id="SSF47384">
    <property type="entry name" value="Homodimeric domain of signal transducing histidine kinase"/>
    <property type="match status" value="1"/>
</dbReference>
<reference evidence="15" key="1">
    <citation type="journal article" date="2013" name="Stand. Genomic Sci.">
        <title>Complete genome sequence of Desulfocapsa sulfexigens, a marine deltaproteobacterium specialized in disproportionating inorganic sulfur compounds.</title>
        <authorList>
            <person name="Finster K.W."/>
            <person name="Kjeldsen K.U."/>
            <person name="Kube M."/>
            <person name="Reinhardt R."/>
            <person name="Mussmann M."/>
            <person name="Amann R."/>
            <person name="Schreiber L."/>
        </authorList>
    </citation>
    <scope>NUCLEOTIDE SEQUENCE [LARGE SCALE GENOMIC DNA]</scope>
    <source>
        <strain evidence="15">DSM 10523 / SB164P1</strain>
    </source>
</reference>
<organism evidence="14 15">
    <name type="scientific">Desulfocapsa sulfexigens (strain DSM 10523 / SB164P1)</name>
    <dbReference type="NCBI Taxonomy" id="1167006"/>
    <lineage>
        <taxon>Bacteria</taxon>
        <taxon>Pseudomonadati</taxon>
        <taxon>Thermodesulfobacteriota</taxon>
        <taxon>Desulfobulbia</taxon>
        <taxon>Desulfobulbales</taxon>
        <taxon>Desulfocapsaceae</taxon>
        <taxon>Desulfocapsa</taxon>
    </lineage>
</organism>
<dbReference type="HOGENOM" id="CLU_382958_0_0_7"/>
<proteinExistence type="predicted"/>
<evidence type="ECO:0000256" key="6">
    <source>
        <dbReference type="ARBA" id="ARBA00022679"/>
    </source>
</evidence>
<dbReference type="STRING" id="1167006.UWK_00710"/>
<keyword evidence="10" id="KW-0902">Two-component regulatory system</keyword>
<evidence type="ECO:0000256" key="11">
    <source>
        <dbReference type="SAM" id="Phobius"/>
    </source>
</evidence>
<dbReference type="EMBL" id="CP003985">
    <property type="protein sequence ID" value="AGF77288.1"/>
    <property type="molecule type" value="Genomic_DNA"/>
</dbReference>
<gene>
    <name evidence="14" type="ordered locus">UWK_00710</name>
</gene>
<dbReference type="SMART" id="SM00304">
    <property type="entry name" value="HAMP"/>
    <property type="match status" value="1"/>
</dbReference>
<dbReference type="SMART" id="SM00388">
    <property type="entry name" value="HisKA"/>
    <property type="match status" value="1"/>
</dbReference>
<dbReference type="InterPro" id="IPR003594">
    <property type="entry name" value="HATPase_dom"/>
</dbReference>
<dbReference type="GO" id="GO:0000155">
    <property type="term" value="F:phosphorelay sensor kinase activity"/>
    <property type="evidence" value="ECO:0007669"/>
    <property type="project" value="InterPro"/>
</dbReference>
<keyword evidence="5" id="KW-0597">Phosphoprotein</keyword>
<keyword evidence="8 14" id="KW-0418">Kinase</keyword>
<dbReference type="SMART" id="SM00387">
    <property type="entry name" value="HATPase_c"/>
    <property type="match status" value="1"/>
</dbReference>
<dbReference type="CDD" id="cd06225">
    <property type="entry name" value="HAMP"/>
    <property type="match status" value="1"/>
</dbReference>
<evidence type="ECO:0000256" key="8">
    <source>
        <dbReference type="ARBA" id="ARBA00022777"/>
    </source>
</evidence>
<evidence type="ECO:0000259" key="12">
    <source>
        <dbReference type="PROSITE" id="PS50109"/>
    </source>
</evidence>
<dbReference type="GO" id="GO:0005886">
    <property type="term" value="C:plasma membrane"/>
    <property type="evidence" value="ECO:0007669"/>
    <property type="project" value="UniProtKB-SubCell"/>
</dbReference>
<feature type="transmembrane region" description="Helical" evidence="11">
    <location>
        <begin position="415"/>
        <end position="434"/>
    </location>
</feature>
<sequence>MRISLRLKLTLISLLLLLIPLIGFRFSAMLQSSLLASREDALMFTAKAVATALANRPDIFDRELFHSLDQSRDLYLLRLSSSIRLNGKVDDWQPELDQSDTFGIEHVLATTSPYKPGSLTFRHLVGQRGKYLYALFLVHDDKVRYRHKNSLYPEKADHIQIGIQDPAGELHRYLLTAEEPGWVNGFQMAADPENQIPIANEPRIQGVWTETEDGYIVEMRIPLDMIGKRLAFAVADVDNAETLEIETLIGTANPDQIGELGWLLAPSRDIEALLKRLDRPHSRIRIVDSNRRVRARFGSLETIAPPESDQAREQSSLLNWLHRQLSPVYRLFTEPFTTTFTTAGSQAKQLDIMGIEEGLLGKSSITHYQLDDAQVEVMAAITPLVDGNTIVGAVVVEQTTNSILALKNRMIEESIGLTVMAFVIIGLGLLFFASRISSRIRRLRNQAANAISDDGRIIAEITAVRAKDEIGDLARTLSTMLGQLKEQNEYRENMADNLEHEMRTPLAGIAASLKNMEKELTNPDKQLKEYMGWALRDVQRMESLLTAIRDATSIQDALERDFPEDFDLGAALAIWVEHGWQPGYPDVVFRYNVPEQPLFIYGDPDRLRQMIEKLIDNAVSFHIPETPVVLSLSSDQEGIKLSICNQGPTIAPEMLGQIFNSMVSLRTRKDSSPHLGLGLYIVRTIVEHHHGTIRVENRTEGKGGVCVIVNLPQTPKPAKADHQDDYPLSR</sequence>
<evidence type="ECO:0000256" key="4">
    <source>
        <dbReference type="ARBA" id="ARBA00022475"/>
    </source>
</evidence>
<feature type="domain" description="HAMP" evidence="13">
    <location>
        <begin position="434"/>
        <end position="489"/>
    </location>
</feature>